<feature type="region of interest" description="Disordered" evidence="1">
    <location>
        <begin position="133"/>
        <end position="165"/>
    </location>
</feature>
<accession>A0ABR1YNI1</accession>
<feature type="compositionally biased region" description="Polar residues" evidence="1">
    <location>
        <begin position="133"/>
        <end position="143"/>
    </location>
</feature>
<keyword evidence="3" id="KW-1185">Reference proteome</keyword>
<evidence type="ECO:0000313" key="3">
    <source>
        <dbReference type="Proteomes" id="UP001492380"/>
    </source>
</evidence>
<sequence length="210" mass="23296">MIPTNVMRVLHAGTPGAPPGVSLHPTFMDPLAAPGVFRESWQARWPWTSGVRESSDHGWRTGADVPLSQEAKGHGVMAQTGSSSSSRRRIKGGPDTSKVSSSSTEAPELFQDTNHSSNIFAAFNFSNDQPSRTSLYPSTTCHPSNRPELDKVQQESTRGRRGRFHSGRTSGLIDFRVDRVYPISQTTRHFFKVKPVRWPELLEIATRLLN</sequence>
<feature type="region of interest" description="Disordered" evidence="1">
    <location>
        <begin position="50"/>
        <end position="107"/>
    </location>
</feature>
<comment type="caution">
    <text evidence="2">The sequence shown here is derived from an EMBL/GenBank/DDBJ whole genome shotgun (WGS) entry which is preliminary data.</text>
</comment>
<feature type="compositionally biased region" description="Polar residues" evidence="1">
    <location>
        <begin position="97"/>
        <end position="107"/>
    </location>
</feature>
<gene>
    <name evidence="2" type="ORF">HDK90DRAFT_282472</name>
</gene>
<evidence type="ECO:0000313" key="2">
    <source>
        <dbReference type="EMBL" id="KAK8233887.1"/>
    </source>
</evidence>
<name>A0ABR1YNI1_9PEZI</name>
<dbReference type="Proteomes" id="UP001492380">
    <property type="component" value="Unassembled WGS sequence"/>
</dbReference>
<proteinExistence type="predicted"/>
<reference evidence="2 3" key="1">
    <citation type="submission" date="2024-04" db="EMBL/GenBank/DDBJ databases">
        <title>Phyllosticta paracitricarpa is synonymous to the EU quarantine fungus P. citricarpa based on phylogenomic analyses.</title>
        <authorList>
            <consortium name="Lawrence Berkeley National Laboratory"/>
            <person name="Van Ingen-Buijs V.A."/>
            <person name="Van Westerhoven A.C."/>
            <person name="Haridas S."/>
            <person name="Skiadas P."/>
            <person name="Martin F."/>
            <person name="Groenewald J.Z."/>
            <person name="Crous P.W."/>
            <person name="Seidl M.F."/>
        </authorList>
    </citation>
    <scope>NUCLEOTIDE SEQUENCE [LARGE SCALE GENOMIC DNA]</scope>
    <source>
        <strain evidence="2 3">CBS 123374</strain>
    </source>
</reference>
<dbReference type="EMBL" id="JBBWRZ010000006">
    <property type="protein sequence ID" value="KAK8233887.1"/>
    <property type="molecule type" value="Genomic_DNA"/>
</dbReference>
<protein>
    <submittedName>
        <fullName evidence="2">Uncharacterized protein</fullName>
    </submittedName>
</protein>
<evidence type="ECO:0000256" key="1">
    <source>
        <dbReference type="SAM" id="MobiDB-lite"/>
    </source>
</evidence>
<organism evidence="2 3">
    <name type="scientific">Phyllosticta capitalensis</name>
    <dbReference type="NCBI Taxonomy" id="121624"/>
    <lineage>
        <taxon>Eukaryota</taxon>
        <taxon>Fungi</taxon>
        <taxon>Dikarya</taxon>
        <taxon>Ascomycota</taxon>
        <taxon>Pezizomycotina</taxon>
        <taxon>Dothideomycetes</taxon>
        <taxon>Dothideomycetes incertae sedis</taxon>
        <taxon>Botryosphaeriales</taxon>
        <taxon>Phyllostictaceae</taxon>
        <taxon>Phyllosticta</taxon>
    </lineage>
</organism>